<dbReference type="Proteomes" id="UP001597241">
    <property type="component" value="Unassembled WGS sequence"/>
</dbReference>
<organism evidence="1 2">
    <name type="scientific">Lutibacter holmesii</name>
    <dbReference type="NCBI Taxonomy" id="1137985"/>
    <lineage>
        <taxon>Bacteria</taxon>
        <taxon>Pseudomonadati</taxon>
        <taxon>Bacteroidota</taxon>
        <taxon>Flavobacteriia</taxon>
        <taxon>Flavobacteriales</taxon>
        <taxon>Flavobacteriaceae</taxon>
        <taxon>Lutibacter</taxon>
    </lineage>
</organism>
<evidence type="ECO:0000313" key="1">
    <source>
        <dbReference type="EMBL" id="MFD1292647.1"/>
    </source>
</evidence>
<comment type="caution">
    <text evidence="1">The sequence shown here is derived from an EMBL/GenBank/DDBJ whole genome shotgun (WGS) entry which is preliminary data.</text>
</comment>
<name>A0ABW3WL90_9FLAO</name>
<protein>
    <submittedName>
        <fullName evidence="1">Uncharacterized protein</fullName>
    </submittedName>
</protein>
<evidence type="ECO:0000313" key="2">
    <source>
        <dbReference type="Proteomes" id="UP001597241"/>
    </source>
</evidence>
<dbReference type="EMBL" id="JBHTMV010000002">
    <property type="protein sequence ID" value="MFD1292647.1"/>
    <property type="molecule type" value="Genomic_DNA"/>
</dbReference>
<dbReference type="RefSeq" id="WP_386807365.1">
    <property type="nucleotide sequence ID" value="NZ_JBHTMV010000002.1"/>
</dbReference>
<keyword evidence="2" id="KW-1185">Reference proteome</keyword>
<gene>
    <name evidence="1" type="ORF">ACFQ5N_02255</name>
</gene>
<accession>A0ABW3WL90</accession>
<reference evidence="2" key="1">
    <citation type="journal article" date="2019" name="Int. J. Syst. Evol. Microbiol.">
        <title>The Global Catalogue of Microorganisms (GCM) 10K type strain sequencing project: providing services to taxonomists for standard genome sequencing and annotation.</title>
        <authorList>
            <consortium name="The Broad Institute Genomics Platform"/>
            <consortium name="The Broad Institute Genome Sequencing Center for Infectious Disease"/>
            <person name="Wu L."/>
            <person name="Ma J."/>
        </authorList>
    </citation>
    <scope>NUCLEOTIDE SEQUENCE [LARGE SCALE GENOMIC DNA]</scope>
    <source>
        <strain evidence="2">CCUG 62221</strain>
    </source>
</reference>
<proteinExistence type="predicted"/>
<sequence length="51" mass="6047">MKTKTQIENKLVDLYFKLEQLIEDETHGWSNNTPDKEALKNEIKGLEWVLD</sequence>